<evidence type="ECO:0000313" key="2">
    <source>
        <dbReference type="EMBL" id="TVO72273.1"/>
    </source>
</evidence>
<organism evidence="2 3">
    <name type="scientific">Denitromonas halophila</name>
    <dbReference type="NCBI Taxonomy" id="1629404"/>
    <lineage>
        <taxon>Bacteria</taxon>
        <taxon>Pseudomonadati</taxon>
        <taxon>Pseudomonadota</taxon>
        <taxon>Betaproteobacteria</taxon>
        <taxon>Rhodocyclales</taxon>
        <taxon>Zoogloeaceae</taxon>
        <taxon>Denitromonas</taxon>
    </lineage>
</organism>
<evidence type="ECO:0000313" key="3">
    <source>
        <dbReference type="Proteomes" id="UP000318349"/>
    </source>
</evidence>
<dbReference type="AlphaFoldDB" id="A0A557S4D8"/>
<sequence length="116" mass="12716">MTAPTKVYTPGETATVLTSKLGTLRSWERFLAHCIQGTEGGPGKLGGLVLLPCGYDQRGSKRHPRYSGEDIAAFIAAVWRLNPATRGPHKPGRYTTTDTNDGKPWQMRPLAKKITH</sequence>
<accession>A0A557S4D8</accession>
<name>A0A557S4D8_9RHOO</name>
<dbReference type="Proteomes" id="UP000318349">
    <property type="component" value="Unassembled WGS sequence"/>
</dbReference>
<evidence type="ECO:0000256" key="1">
    <source>
        <dbReference type="SAM" id="MobiDB-lite"/>
    </source>
</evidence>
<proteinExistence type="predicted"/>
<reference evidence="2 3" key="1">
    <citation type="submission" date="2019-07" db="EMBL/GenBank/DDBJ databases">
        <title>The pathways for chlorine oxyanion respiration interact through the shared metabolite chlorate.</title>
        <authorList>
            <person name="Barnum T.P."/>
            <person name="Cheng Y."/>
            <person name="Hill K.A."/>
            <person name="Lucas L.N."/>
            <person name="Carlson H.K."/>
            <person name="Coates J.D."/>
        </authorList>
    </citation>
    <scope>NUCLEOTIDE SEQUENCE [LARGE SCALE GENOMIC DNA]</scope>
    <source>
        <strain evidence="2 3">SFB-1</strain>
    </source>
</reference>
<feature type="region of interest" description="Disordered" evidence="1">
    <location>
        <begin position="84"/>
        <end position="116"/>
    </location>
</feature>
<protein>
    <submittedName>
        <fullName evidence="2">Uncharacterized protein</fullName>
    </submittedName>
</protein>
<gene>
    <name evidence="2" type="ORF">FHP89_18505</name>
</gene>
<comment type="caution">
    <text evidence="2">The sequence shown here is derived from an EMBL/GenBank/DDBJ whole genome shotgun (WGS) entry which is preliminary data.</text>
</comment>
<dbReference type="EMBL" id="VMNI01000021">
    <property type="protein sequence ID" value="TVO72273.1"/>
    <property type="molecule type" value="Genomic_DNA"/>
</dbReference>